<evidence type="ECO:0000256" key="3">
    <source>
        <dbReference type="ARBA" id="ARBA00022692"/>
    </source>
</evidence>
<dbReference type="Gene3D" id="3.30.700.10">
    <property type="entry name" value="Glycoprotein, Type 4 Pilin"/>
    <property type="match status" value="1"/>
</dbReference>
<gene>
    <name evidence="7" type="ordered locus">PSMK_28050</name>
</gene>
<dbReference type="eggNOG" id="COG2165">
    <property type="taxonomic scope" value="Bacteria"/>
</dbReference>
<evidence type="ECO:0000256" key="1">
    <source>
        <dbReference type="ARBA" id="ARBA00004167"/>
    </source>
</evidence>
<dbReference type="Proteomes" id="UP000007881">
    <property type="component" value="Chromosome"/>
</dbReference>
<dbReference type="PRINTS" id="PR00813">
    <property type="entry name" value="BCTERIALGSPG"/>
</dbReference>
<keyword evidence="2" id="KW-0488">Methylation</keyword>
<evidence type="ECO:0000256" key="6">
    <source>
        <dbReference type="SAM" id="Phobius"/>
    </source>
</evidence>
<dbReference type="AlphaFoldDB" id="I0II76"/>
<evidence type="ECO:0000256" key="5">
    <source>
        <dbReference type="ARBA" id="ARBA00023136"/>
    </source>
</evidence>
<dbReference type="InterPro" id="IPR045584">
    <property type="entry name" value="Pilin-like"/>
</dbReference>
<dbReference type="STRING" id="1142394.PSMK_28050"/>
<reference evidence="7 8" key="1">
    <citation type="submission" date="2012-02" db="EMBL/GenBank/DDBJ databases">
        <title>Complete genome sequence of Phycisphaera mikurensis NBRC 102666.</title>
        <authorList>
            <person name="Ankai A."/>
            <person name="Hosoyama A."/>
            <person name="Terui Y."/>
            <person name="Sekine M."/>
            <person name="Fukai R."/>
            <person name="Kato Y."/>
            <person name="Nakamura S."/>
            <person name="Yamada-Narita S."/>
            <person name="Kawakoshi A."/>
            <person name="Fukunaga Y."/>
            <person name="Yamazaki S."/>
            <person name="Fujita N."/>
        </authorList>
    </citation>
    <scope>NUCLEOTIDE SEQUENCE [LARGE SCALE GENOMIC DNA]</scope>
    <source>
        <strain evidence="8">NBRC 102666 / KCTC 22515 / FYK2301M01</strain>
    </source>
</reference>
<dbReference type="EMBL" id="AP012338">
    <property type="protein sequence ID" value="BAM04964.1"/>
    <property type="molecule type" value="Genomic_DNA"/>
</dbReference>
<organism evidence="7 8">
    <name type="scientific">Phycisphaera mikurensis (strain NBRC 102666 / KCTC 22515 / FYK2301M01)</name>
    <dbReference type="NCBI Taxonomy" id="1142394"/>
    <lineage>
        <taxon>Bacteria</taxon>
        <taxon>Pseudomonadati</taxon>
        <taxon>Planctomycetota</taxon>
        <taxon>Phycisphaerae</taxon>
        <taxon>Phycisphaerales</taxon>
        <taxon>Phycisphaeraceae</taxon>
        <taxon>Phycisphaera</taxon>
    </lineage>
</organism>
<feature type="transmembrane region" description="Helical" evidence="6">
    <location>
        <begin position="12"/>
        <end position="32"/>
    </location>
</feature>
<dbReference type="InterPro" id="IPR000983">
    <property type="entry name" value="Bac_GSPG_pilin"/>
</dbReference>
<keyword evidence="8" id="KW-1185">Reference proteome</keyword>
<evidence type="ECO:0000256" key="2">
    <source>
        <dbReference type="ARBA" id="ARBA00022481"/>
    </source>
</evidence>
<dbReference type="Pfam" id="PF07963">
    <property type="entry name" value="N_methyl"/>
    <property type="match status" value="1"/>
</dbReference>
<sequence length="154" mass="15907">MPTRQPRRSAAFSLVELIIVVVIIGLLAAIAIPRFSQGAANASENAYVADLAVLRNAIELYAAEHGAFPSATSFTDQLTTFTNEAGGAVAEPAPGYDYGPYLVAVPELKVGDAKGNAGVEGVAAKPTTVSSTAGVGWLYHEASGRIWGNAAGRF</sequence>
<dbReference type="GO" id="GO:0016020">
    <property type="term" value="C:membrane"/>
    <property type="evidence" value="ECO:0007669"/>
    <property type="project" value="UniProtKB-SubCell"/>
</dbReference>
<keyword evidence="4 6" id="KW-1133">Transmembrane helix</keyword>
<dbReference type="HOGENOM" id="CLU_1702627_0_0_0"/>
<name>I0II76_PHYMF</name>
<dbReference type="GO" id="GO:0015627">
    <property type="term" value="C:type II protein secretion system complex"/>
    <property type="evidence" value="ECO:0007669"/>
    <property type="project" value="InterPro"/>
</dbReference>
<dbReference type="RefSeq" id="WP_014438174.1">
    <property type="nucleotide sequence ID" value="NC_017080.1"/>
</dbReference>
<evidence type="ECO:0000313" key="7">
    <source>
        <dbReference type="EMBL" id="BAM04964.1"/>
    </source>
</evidence>
<keyword evidence="3 6" id="KW-0812">Transmembrane</keyword>
<protein>
    <submittedName>
        <fullName evidence="7">Putative fimbrial protein</fullName>
    </submittedName>
</protein>
<dbReference type="KEGG" id="phm:PSMK_28050"/>
<dbReference type="NCBIfam" id="TIGR02532">
    <property type="entry name" value="IV_pilin_GFxxxE"/>
    <property type="match status" value="1"/>
</dbReference>
<keyword evidence="5 6" id="KW-0472">Membrane</keyword>
<dbReference type="GO" id="GO:0015628">
    <property type="term" value="P:protein secretion by the type II secretion system"/>
    <property type="evidence" value="ECO:0007669"/>
    <property type="project" value="InterPro"/>
</dbReference>
<dbReference type="PANTHER" id="PTHR30093:SF44">
    <property type="entry name" value="TYPE II SECRETION SYSTEM CORE PROTEIN G"/>
    <property type="match status" value="1"/>
</dbReference>
<dbReference type="PANTHER" id="PTHR30093">
    <property type="entry name" value="GENERAL SECRETION PATHWAY PROTEIN G"/>
    <property type="match status" value="1"/>
</dbReference>
<dbReference type="SUPFAM" id="SSF54523">
    <property type="entry name" value="Pili subunits"/>
    <property type="match status" value="1"/>
</dbReference>
<accession>I0II76</accession>
<evidence type="ECO:0000256" key="4">
    <source>
        <dbReference type="ARBA" id="ARBA00022989"/>
    </source>
</evidence>
<proteinExistence type="predicted"/>
<evidence type="ECO:0000313" key="8">
    <source>
        <dbReference type="Proteomes" id="UP000007881"/>
    </source>
</evidence>
<comment type="subcellular location">
    <subcellularLocation>
        <location evidence="1">Membrane</location>
        <topology evidence="1">Single-pass membrane protein</topology>
    </subcellularLocation>
</comment>
<dbReference type="InterPro" id="IPR012902">
    <property type="entry name" value="N_methyl_site"/>
</dbReference>